<dbReference type="SUPFAM" id="SSF53150">
    <property type="entry name" value="DNA repair protein MutS, domain II"/>
    <property type="match status" value="1"/>
</dbReference>
<dbReference type="EMBL" id="WTPW01001529">
    <property type="protein sequence ID" value="KAF0430058.1"/>
    <property type="molecule type" value="Genomic_DNA"/>
</dbReference>
<dbReference type="Gene3D" id="1.10.1420.10">
    <property type="match status" value="1"/>
</dbReference>
<keyword evidence="5" id="KW-0227">DNA damage</keyword>
<keyword evidence="4" id="KW-0238">DNA-binding</keyword>
<dbReference type="InterPro" id="IPR036678">
    <property type="entry name" value="MutS_con_dom_sf"/>
</dbReference>
<dbReference type="GO" id="GO:0140664">
    <property type="term" value="F:ATP-dependent DNA damage sensor activity"/>
    <property type="evidence" value="ECO:0007669"/>
    <property type="project" value="InterPro"/>
</dbReference>
<evidence type="ECO:0000256" key="5">
    <source>
        <dbReference type="ARBA" id="ARBA00023204"/>
    </source>
</evidence>
<dbReference type="InterPro" id="IPR045076">
    <property type="entry name" value="MutS"/>
</dbReference>
<dbReference type="GO" id="GO:0005739">
    <property type="term" value="C:mitochondrion"/>
    <property type="evidence" value="ECO:0007669"/>
    <property type="project" value="TreeGrafter"/>
</dbReference>
<comment type="caution">
    <text evidence="8">The sequence shown here is derived from an EMBL/GenBank/DDBJ whole genome shotgun (WGS) entry which is preliminary data.</text>
</comment>
<dbReference type="Gene3D" id="3.40.50.300">
    <property type="entry name" value="P-loop containing nucleotide triphosphate hydrolases"/>
    <property type="match status" value="2"/>
</dbReference>
<evidence type="ECO:0000259" key="6">
    <source>
        <dbReference type="SMART" id="SM00533"/>
    </source>
</evidence>
<dbReference type="InterPro" id="IPR036187">
    <property type="entry name" value="DNA_mismatch_repair_MutS_sf"/>
</dbReference>
<dbReference type="PANTHER" id="PTHR11361:SF34">
    <property type="entry name" value="DNA MISMATCH REPAIR PROTEIN MSH1, MITOCHONDRIAL"/>
    <property type="match status" value="1"/>
</dbReference>
<name>A0A8H4A4U7_GIGMA</name>
<dbReference type="InterPro" id="IPR007696">
    <property type="entry name" value="DNA_mismatch_repair_MutS_core"/>
</dbReference>
<evidence type="ECO:0000313" key="9">
    <source>
        <dbReference type="Proteomes" id="UP000439903"/>
    </source>
</evidence>
<keyword evidence="5" id="KW-0234">DNA repair</keyword>
<evidence type="ECO:0000256" key="1">
    <source>
        <dbReference type="ARBA" id="ARBA00006271"/>
    </source>
</evidence>
<dbReference type="InterPro" id="IPR000432">
    <property type="entry name" value="DNA_mismatch_repair_MutS_C"/>
</dbReference>
<comment type="similarity">
    <text evidence="1">Belongs to the DNA mismatch repair MutS family.</text>
</comment>
<dbReference type="OrthoDB" id="2534523at2759"/>
<protein>
    <submittedName>
        <fullName evidence="8">DNA mismatch repair protein msh1</fullName>
    </submittedName>
</protein>
<organism evidence="8 9">
    <name type="scientific">Gigaspora margarita</name>
    <dbReference type="NCBI Taxonomy" id="4874"/>
    <lineage>
        <taxon>Eukaryota</taxon>
        <taxon>Fungi</taxon>
        <taxon>Fungi incertae sedis</taxon>
        <taxon>Mucoromycota</taxon>
        <taxon>Glomeromycotina</taxon>
        <taxon>Glomeromycetes</taxon>
        <taxon>Diversisporales</taxon>
        <taxon>Gigasporaceae</taxon>
        <taxon>Gigaspora</taxon>
    </lineage>
</organism>
<sequence>MSDSQIDYDVNQIFSSDELKASAVLIPYINTNLLGRTLKIQPPISINLNDTMIIDATTLRSLEITTSMRDNTKKGSLLHAIRRTKTASGARTLDRWLCFPTTSINIINNRLNLVEYFCKNTHLTSDIRQILENCDDTQRTSQKISFTHYNPDDFLKLNRILESMLIIKNRLQSELYATPNDSMKTLVERIQPQNDLINIISEAIYEDMLNKMKETRQYNSDGSIISSVDTDNKDTDIEDVENIDFDTNLEEKCNDEPVMKRKISKKHKKMEQDSESSIFEEDFASIVKNDNWVIKKDFSPSLLKLHEQLETKYHGSVELRSHPSYGFIVAIKKVRNNKDVERILNATHIHHFKYRKWFIIQKWTHLGGQIENIKTKIREEETKLLQLIQKKIVEEWYLTVQNSRVVDELDIASSFAVLAREQNFMRPILNYSYSHKIVGGRHPVVEAGLHRKDVSLPNMGGKSTYLRQNAIISILAQIGSFVPADYAEIGIVDQILSRIIMDEIGRGTAILDGIAISFATLYQLHYINRCRTLFATHFHVLPNLMVNFENASCYCTDLQENEDGSFYYLHRIKEGVNRNSAQEFRRQCY</sequence>
<evidence type="ECO:0000313" key="8">
    <source>
        <dbReference type="EMBL" id="KAF0430058.1"/>
    </source>
</evidence>
<keyword evidence="9" id="KW-1185">Reference proteome</keyword>
<dbReference type="Pfam" id="PF00488">
    <property type="entry name" value="MutS_V"/>
    <property type="match status" value="1"/>
</dbReference>
<evidence type="ECO:0000259" key="7">
    <source>
        <dbReference type="SMART" id="SM00534"/>
    </source>
</evidence>
<dbReference type="InterPro" id="IPR011184">
    <property type="entry name" value="DNA_mismatch_repair_Msh2"/>
</dbReference>
<dbReference type="SMART" id="SM00533">
    <property type="entry name" value="MUTSd"/>
    <property type="match status" value="1"/>
</dbReference>
<accession>A0A8H4A4U7</accession>
<evidence type="ECO:0000256" key="4">
    <source>
        <dbReference type="ARBA" id="ARBA00023125"/>
    </source>
</evidence>
<evidence type="ECO:0000256" key="2">
    <source>
        <dbReference type="ARBA" id="ARBA00022741"/>
    </source>
</evidence>
<proteinExistence type="inferred from homology"/>
<keyword evidence="3" id="KW-0067">ATP-binding</keyword>
<feature type="domain" description="DNA mismatch repair protein MutS core" evidence="6">
    <location>
        <begin position="72"/>
        <end position="448"/>
    </location>
</feature>
<evidence type="ECO:0000256" key="3">
    <source>
        <dbReference type="ARBA" id="ARBA00022840"/>
    </source>
</evidence>
<dbReference type="GO" id="GO:0030983">
    <property type="term" value="F:mismatched DNA binding"/>
    <property type="evidence" value="ECO:0007669"/>
    <property type="project" value="InterPro"/>
</dbReference>
<dbReference type="GO" id="GO:0043504">
    <property type="term" value="P:mitochondrial DNA repair"/>
    <property type="evidence" value="ECO:0007669"/>
    <property type="project" value="TreeGrafter"/>
</dbReference>
<dbReference type="PIRSF" id="PIRSF005813">
    <property type="entry name" value="MSH2"/>
    <property type="match status" value="1"/>
</dbReference>
<keyword evidence="2" id="KW-0547">Nucleotide-binding</keyword>
<gene>
    <name evidence="8" type="ORF">F8M41_005578</name>
</gene>
<dbReference type="GO" id="GO:0005524">
    <property type="term" value="F:ATP binding"/>
    <property type="evidence" value="ECO:0007669"/>
    <property type="project" value="UniProtKB-KW"/>
</dbReference>
<dbReference type="SUPFAM" id="SSF48334">
    <property type="entry name" value="DNA repair protein MutS, domain III"/>
    <property type="match status" value="1"/>
</dbReference>
<dbReference type="SMART" id="SM00534">
    <property type="entry name" value="MUTSac"/>
    <property type="match status" value="1"/>
</dbReference>
<dbReference type="GO" id="GO:0005634">
    <property type="term" value="C:nucleus"/>
    <property type="evidence" value="ECO:0007669"/>
    <property type="project" value="TreeGrafter"/>
</dbReference>
<dbReference type="Pfam" id="PF05192">
    <property type="entry name" value="MutS_III"/>
    <property type="match status" value="1"/>
</dbReference>
<reference evidence="8 9" key="1">
    <citation type="journal article" date="2019" name="Environ. Microbiol.">
        <title>At the nexus of three kingdoms: the genome of the mycorrhizal fungus Gigaspora margarita provides insights into plant, endobacterial and fungal interactions.</title>
        <authorList>
            <person name="Venice F."/>
            <person name="Ghignone S."/>
            <person name="Salvioli di Fossalunga A."/>
            <person name="Amselem J."/>
            <person name="Novero M."/>
            <person name="Xianan X."/>
            <person name="Sedzielewska Toro K."/>
            <person name="Morin E."/>
            <person name="Lipzen A."/>
            <person name="Grigoriev I.V."/>
            <person name="Henrissat B."/>
            <person name="Martin F.M."/>
            <person name="Bonfante P."/>
        </authorList>
    </citation>
    <scope>NUCLEOTIDE SEQUENCE [LARGE SCALE GENOMIC DNA]</scope>
    <source>
        <strain evidence="8 9">BEG34</strain>
    </source>
</reference>
<dbReference type="Proteomes" id="UP000439903">
    <property type="component" value="Unassembled WGS sequence"/>
</dbReference>
<dbReference type="PANTHER" id="PTHR11361">
    <property type="entry name" value="DNA MISMATCH REPAIR PROTEIN MUTS FAMILY MEMBER"/>
    <property type="match status" value="1"/>
</dbReference>
<dbReference type="InterPro" id="IPR027417">
    <property type="entry name" value="P-loop_NTPase"/>
</dbReference>
<dbReference type="GO" id="GO:0006298">
    <property type="term" value="P:mismatch repair"/>
    <property type="evidence" value="ECO:0007669"/>
    <property type="project" value="InterPro"/>
</dbReference>
<feature type="domain" description="DNA mismatch repair proteins mutS family" evidence="7">
    <location>
        <begin position="452"/>
        <end position="586"/>
    </location>
</feature>
<dbReference type="SUPFAM" id="SSF52540">
    <property type="entry name" value="P-loop containing nucleoside triphosphate hydrolases"/>
    <property type="match status" value="1"/>
</dbReference>
<dbReference type="AlphaFoldDB" id="A0A8H4A4U7"/>